<organism evidence="2 3">
    <name type="scientific">Aquimarina algicola</name>
    <dbReference type="NCBI Taxonomy" id="2589995"/>
    <lineage>
        <taxon>Bacteria</taxon>
        <taxon>Pseudomonadati</taxon>
        <taxon>Bacteroidota</taxon>
        <taxon>Flavobacteriia</taxon>
        <taxon>Flavobacteriales</taxon>
        <taxon>Flavobacteriaceae</taxon>
        <taxon>Aquimarina</taxon>
    </lineage>
</organism>
<dbReference type="Pfam" id="PF08241">
    <property type="entry name" value="Methyltransf_11"/>
    <property type="match status" value="1"/>
</dbReference>
<protein>
    <submittedName>
        <fullName evidence="2">Class I SAM-dependent methyltransferase</fullName>
    </submittedName>
</protein>
<name>A0A504J4M6_9FLAO</name>
<feature type="domain" description="Methyltransferase type 11" evidence="1">
    <location>
        <begin position="99"/>
        <end position="177"/>
    </location>
</feature>
<keyword evidence="2" id="KW-0489">Methyltransferase</keyword>
<dbReference type="CDD" id="cd02440">
    <property type="entry name" value="AdoMet_MTases"/>
    <property type="match status" value="1"/>
</dbReference>
<dbReference type="PANTHER" id="PTHR43591:SF110">
    <property type="entry name" value="RHODANESE DOMAIN-CONTAINING PROTEIN"/>
    <property type="match status" value="1"/>
</dbReference>
<dbReference type="Proteomes" id="UP000315540">
    <property type="component" value="Unassembled WGS sequence"/>
</dbReference>
<dbReference type="InterPro" id="IPR029063">
    <property type="entry name" value="SAM-dependent_MTases_sf"/>
</dbReference>
<evidence type="ECO:0000259" key="1">
    <source>
        <dbReference type="Pfam" id="PF08241"/>
    </source>
</evidence>
<proteinExistence type="predicted"/>
<dbReference type="PANTHER" id="PTHR43591">
    <property type="entry name" value="METHYLTRANSFERASE"/>
    <property type="match status" value="1"/>
</dbReference>
<dbReference type="SUPFAM" id="SSF53335">
    <property type="entry name" value="S-adenosyl-L-methionine-dependent methyltransferases"/>
    <property type="match status" value="1"/>
</dbReference>
<dbReference type="InterPro" id="IPR013216">
    <property type="entry name" value="Methyltransf_11"/>
</dbReference>
<dbReference type="Gene3D" id="3.40.50.150">
    <property type="entry name" value="Vaccinia Virus protein VP39"/>
    <property type="match status" value="1"/>
</dbReference>
<accession>A0A504J4M6</accession>
<evidence type="ECO:0000313" key="3">
    <source>
        <dbReference type="Proteomes" id="UP000315540"/>
    </source>
</evidence>
<reference evidence="2 3" key="1">
    <citation type="submission" date="2019-06" db="EMBL/GenBank/DDBJ databases">
        <authorList>
            <person name="Meng X."/>
        </authorList>
    </citation>
    <scope>NUCLEOTIDE SEQUENCE [LARGE SCALE GENOMIC DNA]</scope>
    <source>
        <strain evidence="2 3">M625</strain>
    </source>
</reference>
<keyword evidence="3" id="KW-1185">Reference proteome</keyword>
<evidence type="ECO:0000313" key="2">
    <source>
        <dbReference type="EMBL" id="TPN81650.1"/>
    </source>
</evidence>
<keyword evidence="2" id="KW-0808">Transferase</keyword>
<dbReference type="OrthoDB" id="9770553at2"/>
<sequence>MNSRSFTNTIRYFMDEWIPPAIRDSKLFMYPLFYYAYKGKNIKEVMNLKKKVFKWTDKELSDFYANRDTRFSNSRKTDLSKQSIDYIFNNISSDNNTLLDVGCGSGFFLELANKKGFITTGCDIIPNKSFDHSDYFQGNVEELPFEDDAFDIVTCSHTLEHVVDFEKAVLELKRITKYKLCVVVPCQRAYFYTLDEHIRFFPYKWMLEQEMKMEFYTCKKVHGDLVYIADIAKEKNKK</sequence>
<gene>
    <name evidence="2" type="ORF">FHK87_23910</name>
</gene>
<dbReference type="RefSeq" id="WP_140597412.1">
    <property type="nucleotide sequence ID" value="NZ_VFWZ01000010.1"/>
</dbReference>
<dbReference type="AlphaFoldDB" id="A0A504J4M6"/>
<dbReference type="GO" id="GO:0008757">
    <property type="term" value="F:S-adenosylmethionine-dependent methyltransferase activity"/>
    <property type="evidence" value="ECO:0007669"/>
    <property type="project" value="InterPro"/>
</dbReference>
<dbReference type="GO" id="GO:0032259">
    <property type="term" value="P:methylation"/>
    <property type="evidence" value="ECO:0007669"/>
    <property type="project" value="UniProtKB-KW"/>
</dbReference>
<comment type="caution">
    <text evidence="2">The sequence shown here is derived from an EMBL/GenBank/DDBJ whole genome shotgun (WGS) entry which is preliminary data.</text>
</comment>
<dbReference type="EMBL" id="VFWZ01000010">
    <property type="protein sequence ID" value="TPN81650.1"/>
    <property type="molecule type" value="Genomic_DNA"/>
</dbReference>